<gene>
    <name evidence="1" type="ORF">NCTC10060_02527</name>
</gene>
<sequence>MRRQTLLNMFNNGVNITKGNAFFRGEFKLPANALFGEKSRPTALPGIRLRRGRERVVKIETELWLIAPLVQARQLLPKNKRIMSVQRAGREIVHD</sequence>
<evidence type="ECO:0000313" key="1">
    <source>
        <dbReference type="EMBL" id="SUG55391.1"/>
    </source>
</evidence>
<proteinExistence type="predicted"/>
<reference evidence="1 2" key="1">
    <citation type="submission" date="2018-06" db="EMBL/GenBank/DDBJ databases">
        <authorList>
            <consortium name="Pathogen Informatics"/>
            <person name="Doyle S."/>
        </authorList>
    </citation>
    <scope>NUCLEOTIDE SEQUENCE [LARGE SCALE GENOMIC DNA]</scope>
    <source>
        <strain evidence="1 2">NCTC10060</strain>
    </source>
</reference>
<dbReference type="EMBL" id="UGXH01000003">
    <property type="protein sequence ID" value="SUG55391.1"/>
    <property type="molecule type" value="Genomic_DNA"/>
</dbReference>
<dbReference type="Proteomes" id="UP000254633">
    <property type="component" value="Unassembled WGS sequence"/>
</dbReference>
<protein>
    <submittedName>
        <fullName evidence="1">Uncharacterized protein</fullName>
    </submittedName>
</protein>
<dbReference type="AlphaFoldDB" id="A0A379TXU5"/>
<name>A0A379TXU5_SALDZ</name>
<evidence type="ECO:0000313" key="2">
    <source>
        <dbReference type="Proteomes" id="UP000254633"/>
    </source>
</evidence>
<accession>A0A379TXU5</accession>
<organism evidence="1 2">
    <name type="scientific">Salmonella diarizonae</name>
    <dbReference type="NCBI Taxonomy" id="59204"/>
    <lineage>
        <taxon>Bacteria</taxon>
        <taxon>Pseudomonadati</taxon>
        <taxon>Pseudomonadota</taxon>
        <taxon>Gammaproteobacteria</taxon>
        <taxon>Enterobacterales</taxon>
        <taxon>Enterobacteriaceae</taxon>
        <taxon>Salmonella</taxon>
    </lineage>
</organism>